<evidence type="ECO:0000256" key="5">
    <source>
        <dbReference type="ARBA" id="ARBA00023027"/>
    </source>
</evidence>
<feature type="binding site" evidence="9">
    <location>
        <position position="31"/>
    </location>
    <ligand>
        <name>NAD(+)</name>
        <dbReference type="ChEBI" id="CHEBI:57540"/>
    </ligand>
</feature>
<dbReference type="FunFam" id="3.30.360.10:FF:000001">
    <property type="entry name" value="Glyceraldehyde-3-phosphate dehydrogenase"/>
    <property type="match status" value="1"/>
</dbReference>
<feature type="site" description="Activates thiol group during catalysis" evidence="10">
    <location>
        <position position="180"/>
    </location>
</feature>
<dbReference type="SUPFAM" id="SSF51735">
    <property type="entry name" value="NAD(P)-binding Rossmann-fold domains"/>
    <property type="match status" value="1"/>
</dbReference>
<dbReference type="SUPFAM" id="SSF55347">
    <property type="entry name" value="Glyceraldehyde-3-phosphate dehydrogenase-like, C-terminal domain"/>
    <property type="match status" value="1"/>
</dbReference>
<dbReference type="PANTHER" id="PTHR10836">
    <property type="entry name" value="GLYCERALDEHYDE 3-PHOSPHATE DEHYDROGENASE"/>
    <property type="match status" value="1"/>
</dbReference>
<dbReference type="GO" id="GO:0006006">
    <property type="term" value="P:glucose metabolic process"/>
    <property type="evidence" value="ECO:0007669"/>
    <property type="project" value="InterPro"/>
</dbReference>
<dbReference type="InterPro" id="IPR020829">
    <property type="entry name" value="GlycerAld_3-P_DH_cat"/>
</dbReference>
<dbReference type="CDD" id="cd05214">
    <property type="entry name" value="GAPDH_I_N"/>
    <property type="match status" value="1"/>
</dbReference>
<evidence type="ECO:0000256" key="9">
    <source>
        <dbReference type="PIRSR" id="PIRSR000149-3"/>
    </source>
</evidence>
<protein>
    <recommendedName>
        <fullName evidence="12">Glyceraldehyde-3-phosphate dehydrogenase</fullName>
        <ecNumber evidence="12">1.2.1.12</ecNumber>
    </recommendedName>
</protein>
<feature type="binding site" evidence="9">
    <location>
        <position position="124"/>
    </location>
    <ligand>
        <name>NAD(+)</name>
        <dbReference type="ChEBI" id="CHEBI:57540"/>
    </ligand>
</feature>
<dbReference type="Pfam" id="PF02800">
    <property type="entry name" value="Gp_dh_C"/>
    <property type="match status" value="1"/>
</dbReference>
<name>A0A086J4D7_NEMA1</name>
<accession>A0A086J4D7</accession>
<feature type="active site" description="Nucleophile" evidence="7">
    <location>
        <position position="153"/>
    </location>
</feature>
<dbReference type="CDD" id="cd18126">
    <property type="entry name" value="GAPDH_I_C"/>
    <property type="match status" value="1"/>
</dbReference>
<evidence type="ECO:0000256" key="1">
    <source>
        <dbReference type="ARBA" id="ARBA00004869"/>
    </source>
</evidence>
<dbReference type="EC" id="1.2.1.12" evidence="12"/>
<keyword evidence="6 12" id="KW-0324">Glycolysis</keyword>
<comment type="subunit">
    <text evidence="3 12">Homotetramer.</text>
</comment>
<dbReference type="InterPro" id="IPR020828">
    <property type="entry name" value="GlycerAld_3-P_DH_NAD(P)-bd"/>
</dbReference>
<reference evidence="14 15" key="1">
    <citation type="journal article" date="2014" name="Genome Announc.">
        <title>Genome Sequence of the Microsporidian Species Nematocida sp1 Strain ERTm6 (ATCC PRA-372).</title>
        <authorList>
            <person name="Bakowski M.A."/>
            <person name="Priest M."/>
            <person name="Young S."/>
            <person name="Cuomo C.A."/>
            <person name="Troemel E.R."/>
        </authorList>
    </citation>
    <scope>NUCLEOTIDE SEQUENCE [LARGE SCALE GENOMIC DNA]</scope>
    <source>
        <strain evidence="14 15">ERTm6</strain>
    </source>
</reference>
<feature type="domain" description="Glyceraldehyde 3-phosphate dehydrogenase NAD(P) binding" evidence="13">
    <location>
        <begin position="1"/>
        <end position="153"/>
    </location>
</feature>
<feature type="binding site" evidence="8">
    <location>
        <begin position="152"/>
        <end position="154"/>
    </location>
    <ligand>
        <name>D-glyceraldehyde 3-phosphate</name>
        <dbReference type="ChEBI" id="CHEBI:59776"/>
    </ligand>
</feature>
<feature type="binding site" evidence="9">
    <location>
        <position position="82"/>
    </location>
    <ligand>
        <name>NAD(+)</name>
        <dbReference type="ChEBI" id="CHEBI:57540"/>
    </ligand>
</feature>
<comment type="catalytic activity">
    <reaction evidence="12">
        <text>D-glyceraldehyde 3-phosphate + phosphate + NAD(+) = (2R)-3-phospho-glyceroyl phosphate + NADH + H(+)</text>
        <dbReference type="Rhea" id="RHEA:10300"/>
        <dbReference type="ChEBI" id="CHEBI:15378"/>
        <dbReference type="ChEBI" id="CHEBI:43474"/>
        <dbReference type="ChEBI" id="CHEBI:57540"/>
        <dbReference type="ChEBI" id="CHEBI:57604"/>
        <dbReference type="ChEBI" id="CHEBI:57945"/>
        <dbReference type="ChEBI" id="CHEBI:59776"/>
        <dbReference type="EC" id="1.2.1.12"/>
    </reaction>
</comment>
<organism evidence="14 15">
    <name type="scientific">Nematocida ausubeli (strain ATCC PRA-371 / ERTm2)</name>
    <name type="common">Nematode killer fungus</name>
    <dbReference type="NCBI Taxonomy" id="1913371"/>
    <lineage>
        <taxon>Eukaryota</taxon>
        <taxon>Fungi</taxon>
        <taxon>Fungi incertae sedis</taxon>
        <taxon>Microsporidia</taxon>
        <taxon>Nematocida</taxon>
    </lineage>
</organism>
<dbReference type="HOGENOM" id="CLU_030140_0_3_1"/>
<keyword evidence="15" id="KW-1185">Reference proteome</keyword>
<dbReference type="PIRSF" id="PIRSF000149">
    <property type="entry name" value="GAP_DH"/>
    <property type="match status" value="1"/>
</dbReference>
<feature type="binding site" evidence="8">
    <location>
        <position position="235"/>
    </location>
    <ligand>
        <name>D-glyceraldehyde 3-phosphate</name>
        <dbReference type="ChEBI" id="CHEBI:59776"/>
    </ligand>
</feature>
<evidence type="ECO:0000256" key="12">
    <source>
        <dbReference type="RuleBase" id="RU361160"/>
    </source>
</evidence>
<dbReference type="PROSITE" id="PS00071">
    <property type="entry name" value="GAPDH"/>
    <property type="match status" value="1"/>
</dbReference>
<keyword evidence="9" id="KW-0547">Nucleotide-binding</keyword>
<dbReference type="GO" id="GO:0051287">
    <property type="term" value="F:NAD binding"/>
    <property type="evidence" value="ECO:0007669"/>
    <property type="project" value="UniProtKB-UniRule"/>
</dbReference>
<gene>
    <name evidence="14" type="ORF">NESG_00076</name>
</gene>
<evidence type="ECO:0000256" key="4">
    <source>
        <dbReference type="ARBA" id="ARBA00023002"/>
    </source>
</evidence>
<evidence type="ECO:0000256" key="10">
    <source>
        <dbReference type="PIRSR" id="PIRSR000149-4"/>
    </source>
</evidence>
<dbReference type="InterPro" id="IPR006424">
    <property type="entry name" value="Glyceraldehyde-3-P_DH_1"/>
</dbReference>
<evidence type="ECO:0000259" key="13">
    <source>
        <dbReference type="SMART" id="SM00846"/>
    </source>
</evidence>
<dbReference type="SMART" id="SM00846">
    <property type="entry name" value="Gp_dh_N"/>
    <property type="match status" value="1"/>
</dbReference>
<feature type="binding site" evidence="9">
    <location>
        <begin position="10"/>
        <end position="11"/>
    </location>
    <ligand>
        <name>NAD(+)</name>
        <dbReference type="ChEBI" id="CHEBI:57540"/>
    </ligand>
</feature>
<dbReference type="Proteomes" id="UP000054524">
    <property type="component" value="Unassembled WGS sequence"/>
</dbReference>
<dbReference type="RefSeq" id="XP_052905560.1">
    <property type="nucleotide sequence ID" value="XM_053047735.1"/>
</dbReference>
<feature type="binding site" evidence="9">
    <location>
        <position position="317"/>
    </location>
    <ligand>
        <name>NAD(+)</name>
        <dbReference type="ChEBI" id="CHEBI:57540"/>
    </ligand>
</feature>
<evidence type="ECO:0000313" key="14">
    <source>
        <dbReference type="EMBL" id="KFG27005.1"/>
    </source>
</evidence>
<comment type="caution">
    <text evidence="14">The sequence shown here is derived from an EMBL/GenBank/DDBJ whole genome shotgun (WGS) entry which is preliminary data.</text>
</comment>
<keyword evidence="4 12" id="KW-0560">Oxidoreductase</keyword>
<evidence type="ECO:0000256" key="3">
    <source>
        <dbReference type="ARBA" id="ARBA00011881"/>
    </source>
</evidence>
<dbReference type="FunFam" id="3.40.50.720:FF:000266">
    <property type="entry name" value="Glyceraldehyde-3-phosphate dehydrogenase"/>
    <property type="match status" value="1"/>
</dbReference>
<dbReference type="GO" id="GO:0005829">
    <property type="term" value="C:cytosol"/>
    <property type="evidence" value="ECO:0007669"/>
    <property type="project" value="TreeGrafter"/>
</dbReference>
<dbReference type="Gene3D" id="3.30.360.10">
    <property type="entry name" value="Dihydrodipicolinate Reductase, domain 2"/>
    <property type="match status" value="1"/>
</dbReference>
<sequence length="337" mass="36644">MKIGINGAGRIGKMVIRIALQRGIEIGCINDPFIDAKYLAYLIRRDSTHGTLKEFSVEHTDCSLLIRKEGMPDMEIKVTNKRDPSEIEWGNYGVEYVVESSGVFKTVEDCQKHLHSGVKSVIITAPSPDAPMFAIGINEKEYKGESVISNASCTTNCLAPIAKVIEECFGIEEGLMSTVHALTATQRIVDGMSMKEYRDGRGALQNIIPAATGAAKAIGQVIPSLKGKLTGMSFRVPVANVSVVDLTARLKTSATPEQIKQALKQASETSLKGILSYTDDAVVSSDFIGDSASSIFDASASIFLSDKFVKLIAWYDNECGYSHRVVDLLIHISKFQK</sequence>
<dbReference type="AlphaFoldDB" id="A0A086J4D7"/>
<dbReference type="InterPro" id="IPR020831">
    <property type="entry name" value="GlycerAld/Erythrose_P_DH"/>
</dbReference>
<keyword evidence="5 9" id="KW-0520">NAD</keyword>
<evidence type="ECO:0000256" key="8">
    <source>
        <dbReference type="PIRSR" id="PIRSR000149-2"/>
    </source>
</evidence>
<dbReference type="Pfam" id="PF00044">
    <property type="entry name" value="Gp_dh_N"/>
    <property type="match status" value="1"/>
</dbReference>
<dbReference type="GeneID" id="77675049"/>
<proteinExistence type="inferred from homology"/>
<evidence type="ECO:0000256" key="11">
    <source>
        <dbReference type="RuleBase" id="RU000397"/>
    </source>
</evidence>
<dbReference type="PANTHER" id="PTHR10836:SF76">
    <property type="entry name" value="GLYCERALDEHYDE-3-PHOSPHATE DEHYDROGENASE-RELATED"/>
    <property type="match status" value="1"/>
</dbReference>
<dbReference type="NCBIfam" id="TIGR01534">
    <property type="entry name" value="GAPDH-I"/>
    <property type="match status" value="1"/>
</dbReference>
<dbReference type="Gene3D" id="3.40.50.720">
    <property type="entry name" value="NAD(P)-binding Rossmann-like Domain"/>
    <property type="match status" value="1"/>
</dbReference>
<dbReference type="GO" id="GO:0050661">
    <property type="term" value="F:NADP binding"/>
    <property type="evidence" value="ECO:0007669"/>
    <property type="project" value="InterPro"/>
</dbReference>
<evidence type="ECO:0000256" key="6">
    <source>
        <dbReference type="ARBA" id="ARBA00023152"/>
    </source>
</evidence>
<dbReference type="InterPro" id="IPR020830">
    <property type="entry name" value="GlycerAld_3-P_DH_AS"/>
</dbReference>
<dbReference type="PRINTS" id="PR00078">
    <property type="entry name" value="G3PDHDRGNASE"/>
</dbReference>
<feature type="binding site" evidence="8">
    <location>
        <begin position="212"/>
        <end position="213"/>
    </location>
    <ligand>
        <name>D-glyceraldehyde 3-phosphate</name>
        <dbReference type="ChEBI" id="CHEBI:59776"/>
    </ligand>
</feature>
<dbReference type="EMBL" id="AKIJ01000001">
    <property type="protein sequence ID" value="KFG27005.1"/>
    <property type="molecule type" value="Genomic_DNA"/>
</dbReference>
<evidence type="ECO:0000313" key="15">
    <source>
        <dbReference type="Proteomes" id="UP000054524"/>
    </source>
</evidence>
<dbReference type="UniPathway" id="UPA00109">
    <property type="reaction ID" value="UER00184"/>
</dbReference>
<dbReference type="GO" id="GO:0004365">
    <property type="term" value="F:glyceraldehyde-3-phosphate dehydrogenase (NAD+) (phosphorylating) activity"/>
    <property type="evidence" value="ECO:0007669"/>
    <property type="project" value="UniProtKB-UniRule"/>
</dbReference>
<comment type="pathway">
    <text evidence="1 12">Carbohydrate degradation; glycolysis; pyruvate from D-glyceraldehyde 3-phosphate: step 1/5.</text>
</comment>
<feature type="binding site" evidence="8">
    <location>
        <position position="183"/>
    </location>
    <ligand>
        <name>D-glyceraldehyde 3-phosphate</name>
        <dbReference type="ChEBI" id="CHEBI:59776"/>
    </ligand>
</feature>
<evidence type="ECO:0000256" key="7">
    <source>
        <dbReference type="PIRSR" id="PIRSR000149-1"/>
    </source>
</evidence>
<dbReference type="InterPro" id="IPR036291">
    <property type="entry name" value="NAD(P)-bd_dom_sf"/>
</dbReference>
<comment type="similarity">
    <text evidence="2 11">Belongs to the glyceraldehyde-3-phosphate dehydrogenase family.</text>
</comment>
<dbReference type="GO" id="GO:0006096">
    <property type="term" value="P:glycolytic process"/>
    <property type="evidence" value="ECO:0007669"/>
    <property type="project" value="UniProtKB-UniPathway"/>
</dbReference>
<evidence type="ECO:0000256" key="2">
    <source>
        <dbReference type="ARBA" id="ARBA00007406"/>
    </source>
</evidence>